<organism evidence="2 3">
    <name type="scientific">Fusarium oxysporum f. sp. cubense</name>
    <dbReference type="NCBI Taxonomy" id="61366"/>
    <lineage>
        <taxon>Eukaryota</taxon>
        <taxon>Fungi</taxon>
        <taxon>Dikarya</taxon>
        <taxon>Ascomycota</taxon>
        <taxon>Pezizomycotina</taxon>
        <taxon>Sordariomycetes</taxon>
        <taxon>Hypocreomycetidae</taxon>
        <taxon>Hypocreales</taxon>
        <taxon>Nectriaceae</taxon>
        <taxon>Fusarium</taxon>
        <taxon>Fusarium oxysporum species complex</taxon>
    </lineage>
</organism>
<feature type="region of interest" description="Disordered" evidence="1">
    <location>
        <begin position="199"/>
        <end position="238"/>
    </location>
</feature>
<feature type="region of interest" description="Disordered" evidence="1">
    <location>
        <begin position="1"/>
        <end position="29"/>
    </location>
</feature>
<evidence type="ECO:0000313" key="2">
    <source>
        <dbReference type="EMBL" id="TXC05965.1"/>
    </source>
</evidence>
<sequence>MPSERAQSPSSPAGVPPPPSRGIQKKKTAQSLFTIFAPKSSPFQFTTSEEYHSRLLVHGAHNWTNPRRNAEPTKLRQPSSRPPRPASRCELATKHHTHSRPPGSTWMAQRVNDDTLVLILCSGTPSAEPHGEDLEVFKRWRKEEEDILGEIHKLGGFEGFRYGQQGNRPLGERSERVGNSTRNPYETEENILEEIHELGRFEDFGYGQQTNRPQEERSEMVGNSTRDPDETAEDEKDE</sequence>
<reference evidence="2 3" key="1">
    <citation type="submission" date="2019-07" db="EMBL/GenBank/DDBJ databases">
        <title>The First High-Quality Draft Genome Sequence of the Causal Agent of the Current Panama Disease Epidemic.</title>
        <authorList>
            <person name="Warmington R.J."/>
            <person name="Kay W."/>
            <person name="Jeffries A."/>
            <person name="Bebber D."/>
            <person name="Moore K."/>
            <person name="Studholme D.J."/>
        </authorList>
    </citation>
    <scope>NUCLEOTIDE SEQUENCE [LARGE SCALE GENOMIC DNA]</scope>
    <source>
        <strain evidence="2 3">TR4</strain>
    </source>
</reference>
<evidence type="ECO:0000313" key="3">
    <source>
        <dbReference type="Proteomes" id="UP000321331"/>
    </source>
</evidence>
<feature type="region of interest" description="Disordered" evidence="1">
    <location>
        <begin position="165"/>
        <end position="187"/>
    </location>
</feature>
<dbReference type="AlphaFoldDB" id="A0A5C6T4S9"/>
<evidence type="ECO:0000256" key="1">
    <source>
        <dbReference type="SAM" id="MobiDB-lite"/>
    </source>
</evidence>
<comment type="caution">
    <text evidence="2">The sequence shown here is derived from an EMBL/GenBank/DDBJ whole genome shotgun (WGS) entry which is preliminary data.</text>
</comment>
<gene>
    <name evidence="2" type="ORF">FocTR4_00009775</name>
</gene>
<accession>A0A5C6T4S9</accession>
<protein>
    <submittedName>
        <fullName evidence="2">Uncharacterized protein</fullName>
    </submittedName>
</protein>
<proteinExistence type="predicted"/>
<name>A0A5C6T4S9_FUSOC</name>
<dbReference type="EMBL" id="VMNF01000006">
    <property type="protein sequence ID" value="TXC05965.1"/>
    <property type="molecule type" value="Genomic_DNA"/>
</dbReference>
<dbReference type="Proteomes" id="UP000321331">
    <property type="component" value="Unassembled WGS sequence"/>
</dbReference>
<feature type="region of interest" description="Disordered" evidence="1">
    <location>
        <begin position="63"/>
        <end position="105"/>
    </location>
</feature>